<dbReference type="GO" id="GO:0006897">
    <property type="term" value="P:endocytosis"/>
    <property type="evidence" value="ECO:0007669"/>
    <property type="project" value="TreeGrafter"/>
</dbReference>
<dbReference type="GO" id="GO:0030125">
    <property type="term" value="C:clathrin vesicle coat"/>
    <property type="evidence" value="ECO:0007669"/>
    <property type="project" value="TreeGrafter"/>
</dbReference>
<proteinExistence type="predicted"/>
<feature type="compositionally biased region" description="Basic and acidic residues" evidence="2">
    <location>
        <begin position="192"/>
        <end position="201"/>
    </location>
</feature>
<dbReference type="PROSITE" id="PS50942">
    <property type="entry name" value="ENTH"/>
    <property type="match status" value="1"/>
</dbReference>
<evidence type="ECO:0000313" key="5">
    <source>
        <dbReference type="Proteomes" id="UP000023152"/>
    </source>
</evidence>
<gene>
    <name evidence="4" type="ORF">RFI_15722</name>
</gene>
<dbReference type="Pfam" id="PF01417">
    <property type="entry name" value="ENTH"/>
    <property type="match status" value="1"/>
</dbReference>
<evidence type="ECO:0000256" key="2">
    <source>
        <dbReference type="SAM" id="MobiDB-lite"/>
    </source>
</evidence>
<dbReference type="InterPro" id="IPR008942">
    <property type="entry name" value="ENTH_VHS"/>
</dbReference>
<dbReference type="Gene3D" id="1.25.40.90">
    <property type="match status" value="1"/>
</dbReference>
<sequence length="580" mass="66001">MEFVKNLGSSVVQKLDSFQGSELEKKNFFLLQKKKRESALLKKTTIKKKKGFREVMGILWKRIGEKGSNWRIVFKSLELLMFLLKCGHDRIVDETRDHQYTLRGLTNFTYIDPTNGQDKGRGIRQLSQQILDLLGDNKQLTAVRAESQRQRVWFLRILFFFGSILSQVNVASKKLHDAGATGLISNQSKGHGSVEHDRDNNTDDIDDYDDYDVNDNDIDNGNDDDDEISPNKKKRDKDDDNDDFDWADEESTKKKKSKNKKRKKEDDDNDDEEEDDDNNKDKEIGKNKKTKKKHPTIVILMNQMMRMKTSNQRQNMSHKKNRNTLPMYVCFFFFFCAIIIALSSPALPFLTFTKLKTSGSKNNNTSDIFEFDQITTALQGVDICSDLNNFSKGNTNNPKKPSVQPSHGLNNHTQKSSYQKSTHTFCTDYDSFVMEIAVQSNDFWDSLNNNNNNNNNNASQTYADDMFGEFQSNDGAGTIPLQTTNGKSLNGGTKQEAWTNKNGGYTHPNTRPVSNGVWDLSGNATSLNNNFPEKNGSYMTTTPDTTKKTHSSNAAAFLATCNNHPQPTNLGKPFFFFFFI</sequence>
<dbReference type="GO" id="GO:0005543">
    <property type="term" value="F:phospholipid binding"/>
    <property type="evidence" value="ECO:0007669"/>
    <property type="project" value="TreeGrafter"/>
</dbReference>
<dbReference type="SUPFAM" id="SSF48464">
    <property type="entry name" value="ENTH/VHS domain"/>
    <property type="match status" value="1"/>
</dbReference>
<evidence type="ECO:0000259" key="3">
    <source>
        <dbReference type="PROSITE" id="PS50942"/>
    </source>
</evidence>
<evidence type="ECO:0000313" key="4">
    <source>
        <dbReference type="EMBL" id="ETO21482.1"/>
    </source>
</evidence>
<dbReference type="GO" id="GO:0005768">
    <property type="term" value="C:endosome"/>
    <property type="evidence" value="ECO:0007669"/>
    <property type="project" value="TreeGrafter"/>
</dbReference>
<feature type="compositionally biased region" description="Acidic residues" evidence="2">
    <location>
        <begin position="267"/>
        <end position="278"/>
    </location>
</feature>
<dbReference type="GO" id="GO:0005886">
    <property type="term" value="C:plasma membrane"/>
    <property type="evidence" value="ECO:0007669"/>
    <property type="project" value="TreeGrafter"/>
</dbReference>
<comment type="caution">
    <text evidence="4">The sequence shown here is derived from an EMBL/GenBank/DDBJ whole genome shotgun (WGS) entry which is preliminary data.</text>
</comment>
<keyword evidence="1" id="KW-0472">Membrane</keyword>
<feature type="compositionally biased region" description="Acidic residues" evidence="2">
    <location>
        <begin position="202"/>
        <end position="228"/>
    </location>
</feature>
<feature type="compositionally biased region" description="Basic residues" evidence="2">
    <location>
        <begin position="253"/>
        <end position="263"/>
    </location>
</feature>
<accession>X6N856</accession>
<dbReference type="EMBL" id="ASPP01011577">
    <property type="protein sequence ID" value="ETO21482.1"/>
    <property type="molecule type" value="Genomic_DNA"/>
</dbReference>
<feature type="compositionally biased region" description="Acidic residues" evidence="2">
    <location>
        <begin position="239"/>
        <end position="249"/>
    </location>
</feature>
<feature type="domain" description="ENTH" evidence="3">
    <location>
        <begin position="10"/>
        <end position="144"/>
    </location>
</feature>
<protein>
    <recommendedName>
        <fullName evidence="3">ENTH domain-containing protein</fullName>
    </recommendedName>
</protein>
<dbReference type="AlphaFoldDB" id="X6N856"/>
<feature type="transmembrane region" description="Helical" evidence="1">
    <location>
        <begin position="153"/>
        <end position="171"/>
    </location>
</feature>
<organism evidence="4 5">
    <name type="scientific">Reticulomyxa filosa</name>
    <dbReference type="NCBI Taxonomy" id="46433"/>
    <lineage>
        <taxon>Eukaryota</taxon>
        <taxon>Sar</taxon>
        <taxon>Rhizaria</taxon>
        <taxon>Retaria</taxon>
        <taxon>Foraminifera</taxon>
        <taxon>Monothalamids</taxon>
        <taxon>Reticulomyxidae</taxon>
        <taxon>Reticulomyxa</taxon>
    </lineage>
</organism>
<dbReference type="PANTHER" id="PTHR12276:SF45">
    <property type="entry name" value="CLATHRIN INTERACTOR 1"/>
    <property type="match status" value="1"/>
</dbReference>
<dbReference type="SMART" id="SM00273">
    <property type="entry name" value="ENTH"/>
    <property type="match status" value="1"/>
</dbReference>
<dbReference type="InterPro" id="IPR013809">
    <property type="entry name" value="ENTH"/>
</dbReference>
<dbReference type="Proteomes" id="UP000023152">
    <property type="component" value="Unassembled WGS sequence"/>
</dbReference>
<name>X6N856_RETFI</name>
<dbReference type="OrthoDB" id="4033880at2759"/>
<feature type="region of interest" description="Disordered" evidence="2">
    <location>
        <begin position="184"/>
        <end position="296"/>
    </location>
</feature>
<keyword evidence="1" id="KW-1133">Transmembrane helix</keyword>
<dbReference type="CDD" id="cd03571">
    <property type="entry name" value="ENTH"/>
    <property type="match status" value="1"/>
</dbReference>
<dbReference type="GO" id="GO:0030276">
    <property type="term" value="F:clathrin binding"/>
    <property type="evidence" value="ECO:0007669"/>
    <property type="project" value="TreeGrafter"/>
</dbReference>
<comment type="caution">
    <text evidence="1">Lacks conserved residue(s) required for the propagation of feature annotation.</text>
</comment>
<evidence type="ECO:0000256" key="1">
    <source>
        <dbReference type="PROSITE-ProRule" id="PRU00243"/>
    </source>
</evidence>
<feature type="transmembrane region" description="Helical" evidence="1">
    <location>
        <begin position="325"/>
        <end position="347"/>
    </location>
</feature>
<dbReference type="PANTHER" id="PTHR12276">
    <property type="entry name" value="EPSIN/ENT-RELATED"/>
    <property type="match status" value="1"/>
</dbReference>
<keyword evidence="5" id="KW-1185">Reference proteome</keyword>
<reference evidence="4 5" key="1">
    <citation type="journal article" date="2013" name="Curr. Biol.">
        <title>The Genome of the Foraminiferan Reticulomyxa filosa.</title>
        <authorList>
            <person name="Glockner G."/>
            <person name="Hulsmann N."/>
            <person name="Schleicher M."/>
            <person name="Noegel A.A."/>
            <person name="Eichinger L."/>
            <person name="Gallinger C."/>
            <person name="Pawlowski J."/>
            <person name="Sierra R."/>
            <person name="Euteneuer U."/>
            <person name="Pillet L."/>
            <person name="Moustafa A."/>
            <person name="Platzer M."/>
            <person name="Groth M."/>
            <person name="Szafranski K."/>
            <person name="Schliwa M."/>
        </authorList>
    </citation>
    <scope>NUCLEOTIDE SEQUENCE [LARGE SCALE GENOMIC DNA]</scope>
</reference>
<keyword evidence="1" id="KW-0812">Transmembrane</keyword>
<feature type="region of interest" description="Disordered" evidence="2">
    <location>
        <begin position="392"/>
        <end position="416"/>
    </location>
</feature>